<keyword evidence="1 6" id="KW-0479">Metal-binding</keyword>
<keyword evidence="11" id="KW-1185">Reference proteome</keyword>
<dbReference type="GO" id="GO:0140662">
    <property type="term" value="F:ATP-dependent protein folding chaperone"/>
    <property type="evidence" value="ECO:0007669"/>
    <property type="project" value="InterPro"/>
</dbReference>
<reference evidence="10 11" key="1">
    <citation type="journal article" date="2018" name="Genome Announc.">
        <title>Ignatzschineria cameli sp. nov., isolated from necrotic foot tissue of dromedaries (Camelus dromedarius) and associated maggots (Wohlfahrtia species) in Dubai.</title>
        <authorList>
            <person name="Tsang C.C."/>
            <person name="Tang J.Y."/>
            <person name="Fong J.Y."/>
            <person name="Kinne J."/>
            <person name="Lee H.H."/>
            <person name="Joseph M."/>
            <person name="Jose S."/>
            <person name="Schuster R.K."/>
            <person name="Tang Y."/>
            <person name="Sivakumar S."/>
            <person name="Chen J.H."/>
            <person name="Teng J.L."/>
            <person name="Lau S.K."/>
            <person name="Wernery U."/>
            <person name="Woo P.C."/>
        </authorList>
    </citation>
    <scope>NUCLEOTIDE SEQUENCE [LARGE SCALE GENOMIC DNA]</scope>
    <source>
        <strain evidence="10 11">KCTC 22643</strain>
    </source>
</reference>
<evidence type="ECO:0000313" key="11">
    <source>
        <dbReference type="Proteomes" id="UP000244948"/>
    </source>
</evidence>
<evidence type="ECO:0000256" key="1">
    <source>
        <dbReference type="ARBA" id="ARBA00022723"/>
    </source>
</evidence>
<dbReference type="SMART" id="SM00994">
    <property type="entry name" value="zf-C4_ClpX"/>
    <property type="match status" value="1"/>
</dbReference>
<dbReference type="PANTHER" id="PTHR48102">
    <property type="entry name" value="ATP-DEPENDENT CLP PROTEASE ATP-BINDING SUBUNIT CLPX-LIKE, MITOCHONDRIAL-RELATED"/>
    <property type="match status" value="1"/>
</dbReference>
<dbReference type="SUPFAM" id="SSF52540">
    <property type="entry name" value="P-loop containing nucleoside triphosphate hydrolases"/>
    <property type="match status" value="1"/>
</dbReference>
<dbReference type="SUPFAM" id="SSF57716">
    <property type="entry name" value="Glucocorticoid receptor-like (DNA-binding domain)"/>
    <property type="match status" value="1"/>
</dbReference>
<feature type="compositionally biased region" description="Low complexity" evidence="8">
    <location>
        <begin position="426"/>
        <end position="437"/>
    </location>
</feature>
<comment type="function">
    <text evidence="6">ATP-dependent specificity component of the Clp protease. It directs the protease to specific substrates. Can perform chaperone functions in the absence of ClpP.</text>
</comment>
<dbReference type="Pfam" id="PF10431">
    <property type="entry name" value="ClpB_D2-small"/>
    <property type="match status" value="1"/>
</dbReference>
<comment type="caution">
    <text evidence="10">The sequence shown here is derived from an EMBL/GenBank/DDBJ whole genome shotgun (WGS) entry which is preliminary data.</text>
</comment>
<dbReference type="GO" id="GO:0008233">
    <property type="term" value="F:peptidase activity"/>
    <property type="evidence" value="ECO:0007669"/>
    <property type="project" value="UniProtKB-KW"/>
</dbReference>
<dbReference type="PROSITE" id="PS51902">
    <property type="entry name" value="CLPX_ZB"/>
    <property type="match status" value="1"/>
</dbReference>
<evidence type="ECO:0000256" key="5">
    <source>
        <dbReference type="ARBA" id="ARBA00023186"/>
    </source>
</evidence>
<accession>A0A2U2AM24</accession>
<feature type="binding site" evidence="6 7">
    <location>
        <position position="36"/>
    </location>
    <ligand>
        <name>Zn(2+)</name>
        <dbReference type="ChEBI" id="CHEBI:29105"/>
    </ligand>
</feature>
<keyword evidence="10" id="KW-0645">Protease</keyword>
<gene>
    <name evidence="6 10" type="primary">clpX</name>
    <name evidence="10" type="ORF">DC082_01565</name>
</gene>
<evidence type="ECO:0000256" key="4">
    <source>
        <dbReference type="ARBA" id="ARBA00022840"/>
    </source>
</evidence>
<dbReference type="GO" id="GO:0009376">
    <property type="term" value="C:HslUV protease complex"/>
    <property type="evidence" value="ECO:0007669"/>
    <property type="project" value="TreeGrafter"/>
</dbReference>
<dbReference type="GO" id="GO:0046983">
    <property type="term" value="F:protein dimerization activity"/>
    <property type="evidence" value="ECO:0007669"/>
    <property type="project" value="UniProtKB-UniRule"/>
</dbReference>
<dbReference type="Pfam" id="PF07724">
    <property type="entry name" value="AAA_2"/>
    <property type="match status" value="1"/>
</dbReference>
<dbReference type="GO" id="GO:0008270">
    <property type="term" value="F:zinc ion binding"/>
    <property type="evidence" value="ECO:0007669"/>
    <property type="project" value="UniProtKB-UniRule"/>
</dbReference>
<feature type="binding site" evidence="6 7">
    <location>
        <position position="17"/>
    </location>
    <ligand>
        <name>Zn(2+)</name>
        <dbReference type="ChEBI" id="CHEBI:29105"/>
    </ligand>
</feature>
<keyword evidence="4 6" id="KW-0067">ATP-binding</keyword>
<dbReference type="GO" id="GO:0005524">
    <property type="term" value="F:ATP binding"/>
    <property type="evidence" value="ECO:0007669"/>
    <property type="project" value="UniProtKB-UniRule"/>
</dbReference>
<evidence type="ECO:0000256" key="2">
    <source>
        <dbReference type="ARBA" id="ARBA00022741"/>
    </source>
</evidence>
<keyword evidence="2 6" id="KW-0547">Nucleotide-binding</keyword>
<dbReference type="GO" id="GO:0016887">
    <property type="term" value="F:ATP hydrolysis activity"/>
    <property type="evidence" value="ECO:0007669"/>
    <property type="project" value="InterPro"/>
</dbReference>
<feature type="compositionally biased region" description="Basic and acidic residues" evidence="8">
    <location>
        <begin position="413"/>
        <end position="425"/>
    </location>
</feature>
<dbReference type="SMART" id="SM01086">
    <property type="entry name" value="ClpB_D2-small"/>
    <property type="match status" value="1"/>
</dbReference>
<dbReference type="InterPro" id="IPR019489">
    <property type="entry name" value="Clp_ATPase_C"/>
</dbReference>
<dbReference type="HAMAP" id="MF_00175">
    <property type="entry name" value="ClpX"/>
    <property type="match status" value="1"/>
</dbReference>
<evidence type="ECO:0000256" key="8">
    <source>
        <dbReference type="SAM" id="MobiDB-lite"/>
    </source>
</evidence>
<dbReference type="PANTHER" id="PTHR48102:SF7">
    <property type="entry name" value="ATP-DEPENDENT CLP PROTEASE ATP-BINDING SUBUNIT CLPX-LIKE, MITOCHONDRIAL"/>
    <property type="match status" value="1"/>
</dbReference>
<comment type="subunit">
    <text evidence="6">Component of the ClpX-ClpP complex. Forms a hexameric ring that, in the presence of ATP, binds to fourteen ClpP subunits assembled into a disk-like structure with a central cavity, resembling the structure of eukaryotic proteasomes.</text>
</comment>
<dbReference type="InterPro" id="IPR004487">
    <property type="entry name" value="Clp_protease_ATP-bd_su_ClpX"/>
</dbReference>
<dbReference type="InterPro" id="IPR050052">
    <property type="entry name" value="ATP-dep_Clp_protease_ClpX"/>
</dbReference>
<dbReference type="Pfam" id="PF06689">
    <property type="entry name" value="zf-C4_ClpX"/>
    <property type="match status" value="1"/>
</dbReference>
<dbReference type="Gene3D" id="6.20.220.10">
    <property type="entry name" value="ClpX chaperone, C4-type zinc finger domain"/>
    <property type="match status" value="1"/>
</dbReference>
<dbReference type="EMBL" id="QEWR01000002">
    <property type="protein sequence ID" value="PWD84259.1"/>
    <property type="molecule type" value="Genomic_DNA"/>
</dbReference>
<comment type="similarity">
    <text evidence="6 7">Belongs to the ClpX chaperone family.</text>
</comment>
<dbReference type="RefSeq" id="WP_109235460.1">
    <property type="nucleotide sequence ID" value="NZ_BMXZ01000001.1"/>
</dbReference>
<dbReference type="InterPro" id="IPR027417">
    <property type="entry name" value="P-loop_NTPase"/>
</dbReference>
<keyword evidence="3 6" id="KW-0862">Zinc</keyword>
<evidence type="ECO:0000256" key="3">
    <source>
        <dbReference type="ARBA" id="ARBA00022833"/>
    </source>
</evidence>
<evidence type="ECO:0000259" key="9">
    <source>
        <dbReference type="PROSITE" id="PS51902"/>
    </source>
</evidence>
<dbReference type="InterPro" id="IPR038366">
    <property type="entry name" value="Znf_CppX_C4_sf"/>
</dbReference>
<dbReference type="CDD" id="cd19497">
    <property type="entry name" value="RecA-like_ClpX"/>
    <property type="match status" value="1"/>
</dbReference>
<feature type="domain" description="ClpX-type ZB" evidence="9">
    <location>
        <begin position="1"/>
        <end position="55"/>
    </location>
</feature>
<keyword evidence="10" id="KW-0378">Hydrolase</keyword>
<dbReference type="InterPro" id="IPR003959">
    <property type="entry name" value="ATPase_AAA_core"/>
</dbReference>
<feature type="binding site" evidence="6">
    <location>
        <begin position="120"/>
        <end position="127"/>
    </location>
    <ligand>
        <name>ATP</name>
        <dbReference type="ChEBI" id="CHEBI:30616"/>
    </ligand>
</feature>
<evidence type="ECO:0000256" key="7">
    <source>
        <dbReference type="PROSITE-ProRule" id="PRU01250"/>
    </source>
</evidence>
<dbReference type="FunFam" id="3.40.50.300:FF:000005">
    <property type="entry name" value="ATP-dependent Clp protease ATP-binding subunit ClpX"/>
    <property type="match status" value="1"/>
</dbReference>
<dbReference type="InterPro" id="IPR010603">
    <property type="entry name" value="Znf_CppX_C4"/>
</dbReference>
<dbReference type="InterPro" id="IPR003593">
    <property type="entry name" value="AAA+_ATPase"/>
</dbReference>
<evidence type="ECO:0000313" key="10">
    <source>
        <dbReference type="EMBL" id="PWD84259.1"/>
    </source>
</evidence>
<dbReference type="GO" id="GO:0051603">
    <property type="term" value="P:proteolysis involved in protein catabolic process"/>
    <property type="evidence" value="ECO:0007669"/>
    <property type="project" value="TreeGrafter"/>
</dbReference>
<dbReference type="AlphaFoldDB" id="A0A2U2AM24"/>
<proteinExistence type="inferred from homology"/>
<sequence>MSNKTDKPTKSIECSFCGKDQSEAERLISGNGVYICKECIELCNNLVVEDVKAELEAEYESLPTPKEIFAHLDEYVIGQEDAKRTLSVAVYNHYKRLESERFSDTKEVELSKSNILLIGPTGSGKTLLAETLAKTLNVPFAIADATTLTEAGYVGEDVENIVLRLLQNCDFDVESAESGIIYIDEIDKISRRSENPSITRDVSGEGVQQALLKIIEGTTASVSPTGGRKHPNAELIDVNTRNILFICGGAFSGLDKIVQQRQSKGGIGFGAEVKAEDEQKNISQLLSEVESEDLAKYGLIPEFIGRLPVITTLEELDEDALVNILTEPKNALTKQFSYLFEMEDVSLEFTESALRAIAKKALARKTGARGLRSIIEHLLLDTMFELPSLDNVAKVIVDEKCVTEGVAPEIIFHKDHQKNDEKETSTESTSKKSTSSK</sequence>
<dbReference type="NCBIfam" id="NF003745">
    <property type="entry name" value="PRK05342.1"/>
    <property type="match status" value="1"/>
</dbReference>
<name>A0A2U2AM24_9GAMM</name>
<protein>
    <recommendedName>
        <fullName evidence="6">ATP-dependent Clp protease ATP-binding subunit ClpX</fullName>
    </recommendedName>
</protein>
<keyword evidence="5 6" id="KW-0143">Chaperone</keyword>
<evidence type="ECO:0000256" key="6">
    <source>
        <dbReference type="HAMAP-Rule" id="MF_00175"/>
    </source>
</evidence>
<organism evidence="10 11">
    <name type="scientific">Ignatzschineria indica</name>
    <dbReference type="NCBI Taxonomy" id="472583"/>
    <lineage>
        <taxon>Bacteria</taxon>
        <taxon>Pseudomonadati</taxon>
        <taxon>Pseudomonadota</taxon>
        <taxon>Gammaproteobacteria</taxon>
        <taxon>Cardiobacteriales</taxon>
        <taxon>Ignatzschineriaceae</taxon>
        <taxon>Ignatzschineria</taxon>
    </lineage>
</organism>
<feature type="binding site" evidence="6 7">
    <location>
        <position position="14"/>
    </location>
    <ligand>
        <name>Zn(2+)</name>
        <dbReference type="ChEBI" id="CHEBI:29105"/>
    </ligand>
</feature>
<dbReference type="Gene3D" id="1.10.8.60">
    <property type="match status" value="1"/>
</dbReference>
<dbReference type="InterPro" id="IPR059188">
    <property type="entry name" value="Znf_CLPX-like"/>
</dbReference>
<dbReference type="SMART" id="SM00382">
    <property type="entry name" value="AAA"/>
    <property type="match status" value="1"/>
</dbReference>
<dbReference type="InterPro" id="IPR046425">
    <property type="entry name" value="ClpX_bact"/>
</dbReference>
<feature type="binding site" evidence="6 7">
    <location>
        <position position="39"/>
    </location>
    <ligand>
        <name>Zn(2+)</name>
        <dbReference type="ChEBI" id="CHEBI:29105"/>
    </ligand>
</feature>
<feature type="region of interest" description="Disordered" evidence="8">
    <location>
        <begin position="413"/>
        <end position="437"/>
    </location>
</feature>
<dbReference type="NCBIfam" id="TIGR00382">
    <property type="entry name" value="clpX"/>
    <property type="match status" value="1"/>
</dbReference>
<dbReference type="FunFam" id="1.10.8.60:FF:000002">
    <property type="entry name" value="ATP-dependent Clp protease ATP-binding subunit ClpX"/>
    <property type="match status" value="1"/>
</dbReference>
<dbReference type="GO" id="GO:0051082">
    <property type="term" value="F:unfolded protein binding"/>
    <property type="evidence" value="ECO:0007669"/>
    <property type="project" value="UniProtKB-UniRule"/>
</dbReference>
<dbReference type="Gene3D" id="3.40.50.300">
    <property type="entry name" value="P-loop containing nucleotide triphosphate hydrolases"/>
    <property type="match status" value="1"/>
</dbReference>
<dbReference type="GO" id="GO:0051301">
    <property type="term" value="P:cell division"/>
    <property type="evidence" value="ECO:0007669"/>
    <property type="project" value="TreeGrafter"/>
</dbReference>
<dbReference type="Proteomes" id="UP000244948">
    <property type="component" value="Unassembled WGS sequence"/>
</dbReference>